<accession>A0A915K6H1</accession>
<dbReference type="AlphaFoldDB" id="A0A915K6H1"/>
<evidence type="ECO:0000313" key="3">
    <source>
        <dbReference type="WBParaSite" id="nRc.2.0.1.t34346-RA"/>
    </source>
</evidence>
<dbReference type="Proteomes" id="UP000887565">
    <property type="component" value="Unplaced"/>
</dbReference>
<reference evidence="3" key="1">
    <citation type="submission" date="2022-11" db="UniProtKB">
        <authorList>
            <consortium name="WormBaseParasite"/>
        </authorList>
    </citation>
    <scope>IDENTIFICATION</scope>
</reference>
<evidence type="ECO:0000259" key="1">
    <source>
        <dbReference type="Pfam" id="PF16187"/>
    </source>
</evidence>
<protein>
    <submittedName>
        <fullName evidence="3">Peptidase M16 middle/third domain-containing protein</fullName>
    </submittedName>
</protein>
<name>A0A915K6H1_ROMCU</name>
<dbReference type="InterPro" id="IPR032632">
    <property type="entry name" value="Peptidase_M16_M"/>
</dbReference>
<keyword evidence="2" id="KW-1185">Reference proteome</keyword>
<proteinExistence type="predicted"/>
<feature type="domain" description="Peptidase M16 middle/third" evidence="1">
    <location>
        <begin position="4"/>
        <end position="186"/>
    </location>
</feature>
<dbReference type="WBParaSite" id="nRc.2.0.1.t34346-RA">
    <property type="protein sequence ID" value="nRc.2.0.1.t34346-RA"/>
    <property type="gene ID" value="nRc.2.0.1.g34346"/>
</dbReference>
<dbReference type="Pfam" id="PF16187">
    <property type="entry name" value="Peptidase_M16_M"/>
    <property type="match status" value="1"/>
</dbReference>
<evidence type="ECO:0000313" key="2">
    <source>
        <dbReference type="Proteomes" id="UP000887565"/>
    </source>
</evidence>
<sequence length="268" mass="31578">SEFDKTTQIKYKADKLSKNFIGKLQNLNGTDDKTEIPKPLDFVNEMHEDDKGNKLTFDRNDWYQIPEIIFEDHFHRIWFAEEGSGSTEVSFRMKILNDIHIMNSSRNFIITNLLVRTMNEMLLEYSSSDFTVELEQFGNAFLLQMHGKVENVSFLAQKCLSMLLNDKIIGTYLDYEKETMMLTANTIFQETVKQWSTINPDFDIWDEDFRDIIPDSDYHLEADMDEDDRRTAVFVSFQLNLTKSHLRDEAILYFLEFVLENLTIPNLE</sequence>
<organism evidence="2 3">
    <name type="scientific">Romanomermis culicivorax</name>
    <name type="common">Nematode worm</name>
    <dbReference type="NCBI Taxonomy" id="13658"/>
    <lineage>
        <taxon>Eukaryota</taxon>
        <taxon>Metazoa</taxon>
        <taxon>Ecdysozoa</taxon>
        <taxon>Nematoda</taxon>
        <taxon>Enoplea</taxon>
        <taxon>Dorylaimia</taxon>
        <taxon>Mermithida</taxon>
        <taxon>Mermithoidea</taxon>
        <taxon>Mermithidae</taxon>
        <taxon>Romanomermis</taxon>
    </lineage>
</organism>